<accession>A0ABV5Y932</accession>
<dbReference type="InterPro" id="IPR045728">
    <property type="entry name" value="DUF6082"/>
</dbReference>
<evidence type="ECO:0000313" key="2">
    <source>
        <dbReference type="EMBL" id="MFB9830962.1"/>
    </source>
</evidence>
<keyword evidence="1" id="KW-0812">Transmembrane</keyword>
<protein>
    <submittedName>
        <fullName evidence="2">DUF6082 family protein</fullName>
    </submittedName>
</protein>
<reference evidence="2 3" key="1">
    <citation type="submission" date="2024-09" db="EMBL/GenBank/DDBJ databases">
        <authorList>
            <person name="Sun Q."/>
            <person name="Mori K."/>
        </authorList>
    </citation>
    <scope>NUCLEOTIDE SEQUENCE [LARGE SCALE GENOMIC DNA]</scope>
    <source>
        <strain evidence="2 3">TBRC 0563</strain>
    </source>
</reference>
<sequence length="185" mass="20483">MTGRSRVSPLALDLFGGSAYSWARRGDIGQTYGAAAALLSVLALGGVAVSLVLQARESKANREHASRLIHTDLLKMAMDDPAYLERWGPYSSATDPVAQRQAMYVNLILSYWESRYELGQLSETHLREAAAHMFRATPGRNFWADSRALRTDTAESRRARRFHQILDAEYLRALTPGPSSTADTP</sequence>
<evidence type="ECO:0000256" key="1">
    <source>
        <dbReference type="SAM" id="Phobius"/>
    </source>
</evidence>
<dbReference type="Proteomes" id="UP001589627">
    <property type="component" value="Unassembled WGS sequence"/>
</dbReference>
<comment type="caution">
    <text evidence="2">The sequence shown here is derived from an EMBL/GenBank/DDBJ whole genome shotgun (WGS) entry which is preliminary data.</text>
</comment>
<organism evidence="2 3">
    <name type="scientific">Actinoallomurus acaciae</name>
    <dbReference type="NCBI Taxonomy" id="502577"/>
    <lineage>
        <taxon>Bacteria</taxon>
        <taxon>Bacillati</taxon>
        <taxon>Actinomycetota</taxon>
        <taxon>Actinomycetes</taxon>
        <taxon>Streptosporangiales</taxon>
        <taxon>Thermomonosporaceae</taxon>
        <taxon>Actinoallomurus</taxon>
    </lineage>
</organism>
<gene>
    <name evidence="2" type="ORF">ACFFNX_02000</name>
</gene>
<proteinExistence type="predicted"/>
<dbReference type="RefSeq" id="WP_378194089.1">
    <property type="nucleotide sequence ID" value="NZ_JBHLZP010000005.1"/>
</dbReference>
<keyword evidence="3" id="KW-1185">Reference proteome</keyword>
<name>A0ABV5Y932_9ACTN</name>
<evidence type="ECO:0000313" key="3">
    <source>
        <dbReference type="Proteomes" id="UP001589627"/>
    </source>
</evidence>
<dbReference type="Pfam" id="PF19560">
    <property type="entry name" value="DUF6082"/>
    <property type="match status" value="1"/>
</dbReference>
<feature type="transmembrane region" description="Helical" evidence="1">
    <location>
        <begin position="33"/>
        <end position="53"/>
    </location>
</feature>
<keyword evidence="1" id="KW-0472">Membrane</keyword>
<keyword evidence="1" id="KW-1133">Transmembrane helix</keyword>
<dbReference type="EMBL" id="JBHLZP010000005">
    <property type="protein sequence ID" value="MFB9830962.1"/>
    <property type="molecule type" value="Genomic_DNA"/>
</dbReference>